<dbReference type="Gene3D" id="1.10.630.10">
    <property type="entry name" value="Cytochrome P450"/>
    <property type="match status" value="1"/>
</dbReference>
<keyword evidence="10" id="KW-0472">Membrane</keyword>
<name>A0A6A6QP32_9PEZI</name>
<dbReference type="GO" id="GO:0016712">
    <property type="term" value="F:oxidoreductase activity, acting on paired donors, with incorporation or reduction of molecular oxygen, reduced flavin or flavoprotein as one donor, and incorporation of one atom of oxygen"/>
    <property type="evidence" value="ECO:0007669"/>
    <property type="project" value="InterPro"/>
</dbReference>
<keyword evidence="4 8" id="KW-0479">Metal-binding</keyword>
<dbReference type="InterPro" id="IPR002402">
    <property type="entry name" value="Cyt_P450_E_grp-II"/>
</dbReference>
<evidence type="ECO:0000256" key="9">
    <source>
        <dbReference type="RuleBase" id="RU000461"/>
    </source>
</evidence>
<comment type="similarity">
    <text evidence="2 9">Belongs to the cytochrome P450 family.</text>
</comment>
<dbReference type="Pfam" id="PF00067">
    <property type="entry name" value="p450"/>
    <property type="match status" value="2"/>
</dbReference>
<dbReference type="InterPro" id="IPR001128">
    <property type="entry name" value="Cyt_P450"/>
</dbReference>
<accession>A0A6A6QP32</accession>
<dbReference type="EMBL" id="MU004191">
    <property type="protein sequence ID" value="KAF2493894.1"/>
    <property type="molecule type" value="Genomic_DNA"/>
</dbReference>
<evidence type="ECO:0000256" key="8">
    <source>
        <dbReference type="PIRSR" id="PIRSR602402-1"/>
    </source>
</evidence>
<dbReference type="GO" id="GO:0005506">
    <property type="term" value="F:iron ion binding"/>
    <property type="evidence" value="ECO:0007669"/>
    <property type="project" value="InterPro"/>
</dbReference>
<keyword evidence="7 9" id="KW-0503">Monooxygenase</keyword>
<comment type="cofactor">
    <cofactor evidence="1 8">
        <name>heme</name>
        <dbReference type="ChEBI" id="CHEBI:30413"/>
    </cofactor>
</comment>
<dbReference type="PROSITE" id="PS00086">
    <property type="entry name" value="CYTOCHROME_P450"/>
    <property type="match status" value="1"/>
</dbReference>
<keyword evidence="12" id="KW-1185">Reference proteome</keyword>
<dbReference type="PRINTS" id="PR00385">
    <property type="entry name" value="P450"/>
</dbReference>
<dbReference type="AlphaFoldDB" id="A0A6A6QP32"/>
<protein>
    <submittedName>
        <fullName evidence="11">Cytochrome P450 alkane hydroxylase-like protein</fullName>
    </submittedName>
</protein>
<evidence type="ECO:0000256" key="5">
    <source>
        <dbReference type="ARBA" id="ARBA00023002"/>
    </source>
</evidence>
<keyword evidence="6 8" id="KW-0408">Iron</keyword>
<dbReference type="InterPro" id="IPR047146">
    <property type="entry name" value="Cyt_P450_E_CYP52_fungi"/>
</dbReference>
<sequence>MLLFNSISISFIFIAITYYLYSRATLYLRRRAFQRQDGCQAAQIKYPLKDPFFGIDLILDTIRNAKNHRHLEGTWHRYEKSGNTFTCRLINCPTVFTIDPVNIKTILATKFEDFKLSTIRVDAMVPIFGHGIFTTDGKAWQYSRALLRPTFTKESISNLDTAEFHFQHLLRCIPSNNATVDLQELFFRYTMDTATEFLFGHSVHSQTRARESIAANSVVPDAEFVTHYAYTQLEASHNVRLGPLNKFHYNAKANIARDKVFAYVDSLIDALFAKRAAFPTLPPKAEKIDHDGGAKEKYIFLEALANETSDRQVLRDQILNVLLAARHPNVWAKLRDEVKALEGRLPTYTDMRNMKYLKWCINETLRLRPVDPANTREAVRDTFLPHGGGPDGTSPLFVKKGTQVLYSVYSMHRRRDFFGQDSEVFRPERWEGLHPRWEYLSFNGGPRICLGQQFALTEASFVVVRLLQEFAGIEARDEEPWMELSTLVVCSKNGVQVGLTKAEEQ</sequence>
<reference evidence="11" key="1">
    <citation type="journal article" date="2020" name="Stud. Mycol.">
        <title>101 Dothideomycetes genomes: a test case for predicting lifestyles and emergence of pathogens.</title>
        <authorList>
            <person name="Haridas S."/>
            <person name="Albert R."/>
            <person name="Binder M."/>
            <person name="Bloem J."/>
            <person name="Labutti K."/>
            <person name="Salamov A."/>
            <person name="Andreopoulos B."/>
            <person name="Baker S."/>
            <person name="Barry K."/>
            <person name="Bills G."/>
            <person name="Bluhm B."/>
            <person name="Cannon C."/>
            <person name="Castanera R."/>
            <person name="Culley D."/>
            <person name="Daum C."/>
            <person name="Ezra D."/>
            <person name="Gonzalez J."/>
            <person name="Henrissat B."/>
            <person name="Kuo A."/>
            <person name="Liang C."/>
            <person name="Lipzen A."/>
            <person name="Lutzoni F."/>
            <person name="Magnuson J."/>
            <person name="Mondo S."/>
            <person name="Nolan M."/>
            <person name="Ohm R."/>
            <person name="Pangilinan J."/>
            <person name="Park H.-J."/>
            <person name="Ramirez L."/>
            <person name="Alfaro M."/>
            <person name="Sun H."/>
            <person name="Tritt A."/>
            <person name="Yoshinaga Y."/>
            <person name="Zwiers L.-H."/>
            <person name="Turgeon B."/>
            <person name="Goodwin S."/>
            <person name="Spatafora J."/>
            <person name="Crous P."/>
            <person name="Grigoriev I."/>
        </authorList>
    </citation>
    <scope>NUCLEOTIDE SEQUENCE</scope>
    <source>
        <strain evidence="11">CBS 269.34</strain>
    </source>
</reference>
<gene>
    <name evidence="11" type="ORF">BU16DRAFT_573307</name>
</gene>
<evidence type="ECO:0000256" key="1">
    <source>
        <dbReference type="ARBA" id="ARBA00001971"/>
    </source>
</evidence>
<dbReference type="PRINTS" id="PR00464">
    <property type="entry name" value="EP450II"/>
</dbReference>
<keyword evidence="3 8" id="KW-0349">Heme</keyword>
<dbReference type="PRINTS" id="PR01239">
    <property type="entry name" value="EP450IICYP52"/>
</dbReference>
<dbReference type="PANTHER" id="PTHR24287">
    <property type="entry name" value="P450, PUTATIVE (EUROFUNG)-RELATED"/>
    <property type="match status" value="1"/>
</dbReference>
<feature type="binding site" description="axial binding residue" evidence="8">
    <location>
        <position position="449"/>
    </location>
    <ligand>
        <name>heme</name>
        <dbReference type="ChEBI" id="CHEBI:30413"/>
    </ligand>
    <ligandPart>
        <name>Fe</name>
        <dbReference type="ChEBI" id="CHEBI:18248"/>
    </ligandPart>
</feature>
<evidence type="ECO:0000256" key="3">
    <source>
        <dbReference type="ARBA" id="ARBA00022617"/>
    </source>
</evidence>
<dbReference type="CDD" id="cd11063">
    <property type="entry name" value="CYP52"/>
    <property type="match status" value="1"/>
</dbReference>
<feature type="transmembrane region" description="Helical" evidence="10">
    <location>
        <begin position="6"/>
        <end position="21"/>
    </location>
</feature>
<evidence type="ECO:0000256" key="4">
    <source>
        <dbReference type="ARBA" id="ARBA00022723"/>
    </source>
</evidence>
<dbReference type="SUPFAM" id="SSF48264">
    <property type="entry name" value="Cytochrome P450"/>
    <property type="match status" value="1"/>
</dbReference>
<keyword evidence="5 9" id="KW-0560">Oxidoreductase</keyword>
<proteinExistence type="inferred from homology"/>
<dbReference type="InterPro" id="IPR002974">
    <property type="entry name" value="Cyt_P450_E_CYP52_ascomycetes"/>
</dbReference>
<evidence type="ECO:0000256" key="10">
    <source>
        <dbReference type="SAM" id="Phobius"/>
    </source>
</evidence>
<dbReference type="InterPro" id="IPR036396">
    <property type="entry name" value="Cyt_P450_sf"/>
</dbReference>
<organism evidence="11 12">
    <name type="scientific">Lophium mytilinum</name>
    <dbReference type="NCBI Taxonomy" id="390894"/>
    <lineage>
        <taxon>Eukaryota</taxon>
        <taxon>Fungi</taxon>
        <taxon>Dikarya</taxon>
        <taxon>Ascomycota</taxon>
        <taxon>Pezizomycotina</taxon>
        <taxon>Dothideomycetes</taxon>
        <taxon>Pleosporomycetidae</taxon>
        <taxon>Mytilinidiales</taxon>
        <taxon>Mytilinidiaceae</taxon>
        <taxon>Lophium</taxon>
    </lineage>
</organism>
<dbReference type="Proteomes" id="UP000799750">
    <property type="component" value="Unassembled WGS sequence"/>
</dbReference>
<evidence type="ECO:0000313" key="11">
    <source>
        <dbReference type="EMBL" id="KAF2493894.1"/>
    </source>
</evidence>
<evidence type="ECO:0000256" key="7">
    <source>
        <dbReference type="ARBA" id="ARBA00023033"/>
    </source>
</evidence>
<dbReference type="GO" id="GO:0020037">
    <property type="term" value="F:heme binding"/>
    <property type="evidence" value="ECO:0007669"/>
    <property type="project" value="InterPro"/>
</dbReference>
<dbReference type="InterPro" id="IPR017972">
    <property type="entry name" value="Cyt_P450_CS"/>
</dbReference>
<keyword evidence="10" id="KW-1133">Transmembrane helix</keyword>
<dbReference type="PANTHER" id="PTHR24287:SF17">
    <property type="entry name" value="P450, PUTATIVE (EUROFUNG)-RELATED"/>
    <property type="match status" value="1"/>
</dbReference>
<dbReference type="OrthoDB" id="1470350at2759"/>
<evidence type="ECO:0000313" key="12">
    <source>
        <dbReference type="Proteomes" id="UP000799750"/>
    </source>
</evidence>
<evidence type="ECO:0000256" key="2">
    <source>
        <dbReference type="ARBA" id="ARBA00010617"/>
    </source>
</evidence>
<keyword evidence="10" id="KW-0812">Transmembrane</keyword>
<evidence type="ECO:0000256" key="6">
    <source>
        <dbReference type="ARBA" id="ARBA00023004"/>
    </source>
</evidence>